<comment type="caution">
    <text evidence="2">The sequence shown here is derived from an EMBL/GenBank/DDBJ whole genome shotgun (WGS) entry which is preliminary data.</text>
</comment>
<dbReference type="EMBL" id="VLKU01000011">
    <property type="protein sequence ID" value="TWI31033.1"/>
    <property type="molecule type" value="Genomic_DNA"/>
</dbReference>
<accession>A0A562NG18</accession>
<evidence type="ECO:0000259" key="1">
    <source>
        <dbReference type="Pfam" id="PF13519"/>
    </source>
</evidence>
<dbReference type="Gene3D" id="3.40.50.410">
    <property type="entry name" value="von Willebrand factor, type A domain"/>
    <property type="match status" value="1"/>
</dbReference>
<gene>
    <name evidence="2" type="ORF">IQ24_03258</name>
</gene>
<name>A0A562NG18_9RHOB</name>
<dbReference type="InterPro" id="IPR002035">
    <property type="entry name" value="VWF_A"/>
</dbReference>
<sequence>MILLRPLWLILLPLVLALAIVLWRRGPDSGGWQSVLPPQMRAGLVALGWLGKGDGVARFLPLAGATVLALALAGPAIPRPDAPVFAQSDAVVIAIDMSPSVTQGTALADAQAAAAGLLGQLAGRPVGLILYAGEAYAVAAPTSDPATLESQISVLDAETMPDTGSRPAAAMALAGQMLAGSSRADLVLVTDGGGMDKTAEVEAQRLASAGVRVSALTITGSPATDVSTLPGMLNGAVAPASAPGPVQRALAASGLDPDPAMIALQYRDLGPWLAALALLPLAMRFRRQA</sequence>
<organism evidence="2 3">
    <name type="scientific">Paracoccus sulfuroxidans</name>
    <dbReference type="NCBI Taxonomy" id="384678"/>
    <lineage>
        <taxon>Bacteria</taxon>
        <taxon>Pseudomonadati</taxon>
        <taxon>Pseudomonadota</taxon>
        <taxon>Alphaproteobacteria</taxon>
        <taxon>Rhodobacterales</taxon>
        <taxon>Paracoccaceae</taxon>
        <taxon>Paracoccus</taxon>
    </lineage>
</organism>
<protein>
    <submittedName>
        <fullName evidence="2">Ca-activated chloride channel family protein</fullName>
    </submittedName>
</protein>
<proteinExistence type="predicted"/>
<keyword evidence="3" id="KW-1185">Reference proteome</keyword>
<dbReference type="AlphaFoldDB" id="A0A562NG18"/>
<dbReference type="Proteomes" id="UP000316225">
    <property type="component" value="Unassembled WGS sequence"/>
</dbReference>
<reference evidence="2 3" key="1">
    <citation type="journal article" date="2015" name="Stand. Genomic Sci.">
        <title>Genomic Encyclopedia of Bacterial and Archaeal Type Strains, Phase III: the genomes of soil and plant-associated and newly described type strains.</title>
        <authorList>
            <person name="Whitman W.B."/>
            <person name="Woyke T."/>
            <person name="Klenk H.P."/>
            <person name="Zhou Y."/>
            <person name="Lilburn T.G."/>
            <person name="Beck B.J."/>
            <person name="De Vos P."/>
            <person name="Vandamme P."/>
            <person name="Eisen J.A."/>
            <person name="Garrity G."/>
            <person name="Hugenholtz P."/>
            <person name="Kyrpides N.C."/>
        </authorList>
    </citation>
    <scope>NUCLEOTIDE SEQUENCE [LARGE SCALE GENOMIC DNA]</scope>
    <source>
        <strain evidence="2 3">CGMCC 1.5364</strain>
    </source>
</reference>
<dbReference type="SUPFAM" id="SSF53300">
    <property type="entry name" value="vWA-like"/>
    <property type="match status" value="1"/>
</dbReference>
<dbReference type="Pfam" id="PF13519">
    <property type="entry name" value="VWA_2"/>
    <property type="match status" value="1"/>
</dbReference>
<evidence type="ECO:0000313" key="2">
    <source>
        <dbReference type="EMBL" id="TWI31033.1"/>
    </source>
</evidence>
<dbReference type="RefSeq" id="WP_145399338.1">
    <property type="nucleotide sequence ID" value="NZ_VLKU01000011.1"/>
</dbReference>
<feature type="domain" description="VWFA" evidence="1">
    <location>
        <begin position="91"/>
        <end position="192"/>
    </location>
</feature>
<dbReference type="PANTHER" id="PTHR22550:SF14">
    <property type="entry name" value="VWFA DOMAIN-CONTAINING PROTEIN"/>
    <property type="match status" value="1"/>
</dbReference>
<dbReference type="OrthoDB" id="8456929at2"/>
<evidence type="ECO:0000313" key="3">
    <source>
        <dbReference type="Proteomes" id="UP000316225"/>
    </source>
</evidence>
<dbReference type="InterPro" id="IPR050768">
    <property type="entry name" value="UPF0353/GerABKA_families"/>
</dbReference>
<dbReference type="PANTHER" id="PTHR22550">
    <property type="entry name" value="SPORE GERMINATION PROTEIN"/>
    <property type="match status" value="1"/>
</dbReference>
<dbReference type="InterPro" id="IPR036465">
    <property type="entry name" value="vWFA_dom_sf"/>
</dbReference>